<accession>A0A9D6LN44</accession>
<dbReference type="Proteomes" id="UP000808388">
    <property type="component" value="Unassembled WGS sequence"/>
</dbReference>
<dbReference type="SUPFAM" id="SSF143100">
    <property type="entry name" value="TTHA1013/TTHA0281-like"/>
    <property type="match status" value="1"/>
</dbReference>
<dbReference type="Gene3D" id="3.30.160.250">
    <property type="match status" value="1"/>
</dbReference>
<gene>
    <name evidence="1" type="ORF">HY220_02200</name>
</gene>
<organism evidence="1 2">
    <name type="scientific">Candidatus Sungiibacteriota bacterium</name>
    <dbReference type="NCBI Taxonomy" id="2750080"/>
    <lineage>
        <taxon>Bacteria</taxon>
        <taxon>Candidatus Sungiibacteriota</taxon>
    </lineage>
</organism>
<name>A0A9D6LN44_9BACT</name>
<sequence length="80" mass="8921">MKKSGGKKLSKFSIDLDREEDGRWIAEVPKVPGAMAYGNTKQEAVRRAYAIALRTLADSIEQGHTPVIVSRLLEHAMARR</sequence>
<proteinExistence type="predicted"/>
<dbReference type="EMBL" id="JACQCQ010000009">
    <property type="protein sequence ID" value="MBI3627539.1"/>
    <property type="molecule type" value="Genomic_DNA"/>
</dbReference>
<reference evidence="1" key="1">
    <citation type="submission" date="2020-07" db="EMBL/GenBank/DDBJ databases">
        <title>Huge and variable diversity of episymbiotic CPR bacteria and DPANN archaea in groundwater ecosystems.</title>
        <authorList>
            <person name="He C.Y."/>
            <person name="Keren R."/>
            <person name="Whittaker M."/>
            <person name="Farag I.F."/>
            <person name="Doudna J."/>
            <person name="Cate J.H.D."/>
            <person name="Banfield J.F."/>
        </authorList>
    </citation>
    <scope>NUCLEOTIDE SEQUENCE</scope>
    <source>
        <strain evidence="1">NC_groundwater_972_Pr1_S-0.2um_49_27</strain>
    </source>
</reference>
<evidence type="ECO:0000313" key="1">
    <source>
        <dbReference type="EMBL" id="MBI3627539.1"/>
    </source>
</evidence>
<protein>
    <submittedName>
        <fullName evidence="1">Type II toxin-antitoxin system HicB family antitoxin</fullName>
    </submittedName>
</protein>
<dbReference type="AlphaFoldDB" id="A0A9D6LN44"/>
<dbReference type="InterPro" id="IPR035069">
    <property type="entry name" value="TTHA1013/TTHA0281-like"/>
</dbReference>
<comment type="caution">
    <text evidence="1">The sequence shown here is derived from an EMBL/GenBank/DDBJ whole genome shotgun (WGS) entry which is preliminary data.</text>
</comment>
<evidence type="ECO:0000313" key="2">
    <source>
        <dbReference type="Proteomes" id="UP000808388"/>
    </source>
</evidence>